<feature type="region of interest" description="Disordered" evidence="2">
    <location>
        <begin position="282"/>
        <end position="308"/>
    </location>
</feature>
<organism evidence="5 6">
    <name type="scientific">Trapa natans</name>
    <name type="common">Water chestnut</name>
    <dbReference type="NCBI Taxonomy" id="22666"/>
    <lineage>
        <taxon>Eukaryota</taxon>
        <taxon>Viridiplantae</taxon>
        <taxon>Streptophyta</taxon>
        <taxon>Embryophyta</taxon>
        <taxon>Tracheophyta</taxon>
        <taxon>Spermatophyta</taxon>
        <taxon>Magnoliopsida</taxon>
        <taxon>eudicotyledons</taxon>
        <taxon>Gunneridae</taxon>
        <taxon>Pentapetalae</taxon>
        <taxon>rosids</taxon>
        <taxon>malvids</taxon>
        <taxon>Myrtales</taxon>
        <taxon>Lythraceae</taxon>
        <taxon>Trapa</taxon>
    </lineage>
</organism>
<feature type="domain" description="FF" evidence="4">
    <location>
        <begin position="568"/>
        <end position="622"/>
    </location>
</feature>
<dbReference type="InterPro" id="IPR036020">
    <property type="entry name" value="WW_dom_sf"/>
</dbReference>
<feature type="compositionally biased region" description="Polar residues" evidence="2">
    <location>
        <begin position="23"/>
        <end position="46"/>
    </location>
</feature>
<feature type="domain" description="FF" evidence="4">
    <location>
        <begin position="635"/>
        <end position="690"/>
    </location>
</feature>
<protein>
    <recommendedName>
        <fullName evidence="7">Pre-mRNA-processing protein 40C</fullName>
    </recommendedName>
</protein>
<dbReference type="Gene3D" id="2.20.70.10">
    <property type="match status" value="2"/>
</dbReference>
<keyword evidence="6" id="KW-1185">Reference proteome</keyword>
<dbReference type="PROSITE" id="PS51676">
    <property type="entry name" value="FF"/>
    <property type="match status" value="3"/>
</dbReference>
<feature type="compositionally biased region" description="Basic and acidic residues" evidence="2">
    <location>
        <begin position="831"/>
        <end position="840"/>
    </location>
</feature>
<name>A0AAN7KVR6_TRANT</name>
<evidence type="ECO:0000313" key="5">
    <source>
        <dbReference type="EMBL" id="KAK4772319.1"/>
    </source>
</evidence>
<feature type="region of interest" description="Disordered" evidence="2">
    <location>
        <begin position="102"/>
        <end position="219"/>
    </location>
</feature>
<dbReference type="FunFam" id="1.10.10.440:FF:000020">
    <property type="entry name" value="Pre-mRNA-processing protein 40C"/>
    <property type="match status" value="1"/>
</dbReference>
<dbReference type="SMART" id="SM00456">
    <property type="entry name" value="WW"/>
    <property type="match status" value="2"/>
</dbReference>
<proteinExistence type="predicted"/>
<feature type="domain" description="WW" evidence="3">
    <location>
        <begin position="347"/>
        <end position="374"/>
    </location>
</feature>
<dbReference type="GO" id="GO:0005634">
    <property type="term" value="C:nucleus"/>
    <property type="evidence" value="ECO:0007669"/>
    <property type="project" value="TreeGrafter"/>
</dbReference>
<gene>
    <name evidence="5" type="ORF">SAY86_014094</name>
</gene>
<dbReference type="InterPro" id="IPR001202">
    <property type="entry name" value="WW_dom"/>
</dbReference>
<keyword evidence="1" id="KW-0677">Repeat</keyword>
<dbReference type="GO" id="GO:0070063">
    <property type="term" value="F:RNA polymerase binding"/>
    <property type="evidence" value="ECO:0007669"/>
    <property type="project" value="InterPro"/>
</dbReference>
<feature type="region of interest" description="Disordered" evidence="2">
    <location>
        <begin position="1"/>
        <end position="54"/>
    </location>
</feature>
<dbReference type="PROSITE" id="PS01159">
    <property type="entry name" value="WW_DOMAIN_1"/>
    <property type="match status" value="2"/>
</dbReference>
<feature type="compositionally biased region" description="Basic and acidic residues" evidence="2">
    <location>
        <begin position="539"/>
        <end position="548"/>
    </location>
</feature>
<feature type="region of interest" description="Disordered" evidence="2">
    <location>
        <begin position="831"/>
        <end position="851"/>
    </location>
</feature>
<feature type="region of interest" description="Disordered" evidence="2">
    <location>
        <begin position="932"/>
        <end position="965"/>
    </location>
</feature>
<feature type="region of interest" description="Disordered" evidence="2">
    <location>
        <begin position="538"/>
        <end position="568"/>
    </location>
</feature>
<reference evidence="5 6" key="1">
    <citation type="journal article" date="2023" name="Hortic Res">
        <title>Pangenome of water caltrop reveals structural variations and asymmetric subgenome divergence after allopolyploidization.</title>
        <authorList>
            <person name="Zhang X."/>
            <person name="Chen Y."/>
            <person name="Wang L."/>
            <person name="Yuan Y."/>
            <person name="Fang M."/>
            <person name="Shi L."/>
            <person name="Lu R."/>
            <person name="Comes H.P."/>
            <person name="Ma Y."/>
            <person name="Chen Y."/>
            <person name="Huang G."/>
            <person name="Zhou Y."/>
            <person name="Zheng Z."/>
            <person name="Qiu Y."/>
        </authorList>
    </citation>
    <scope>NUCLEOTIDE SEQUENCE [LARGE SCALE GENOMIC DNA]</scope>
    <source>
        <strain evidence="5">F231</strain>
    </source>
</reference>
<dbReference type="InterPro" id="IPR045148">
    <property type="entry name" value="TCRG1-like"/>
</dbReference>
<dbReference type="EMBL" id="JAXQNO010000020">
    <property type="protein sequence ID" value="KAK4772319.1"/>
    <property type="molecule type" value="Genomic_DNA"/>
</dbReference>
<feature type="domain" description="WW" evidence="3">
    <location>
        <begin position="393"/>
        <end position="426"/>
    </location>
</feature>
<comment type="caution">
    <text evidence="5">The sequence shown here is derived from an EMBL/GenBank/DDBJ whole genome shotgun (WGS) entry which is preliminary data.</text>
</comment>
<dbReference type="AlphaFoldDB" id="A0AAN7KVR6"/>
<feature type="domain" description="FF" evidence="4">
    <location>
        <begin position="703"/>
        <end position="757"/>
    </location>
</feature>
<dbReference type="PANTHER" id="PTHR15377">
    <property type="entry name" value="TRANSCRIPTION ELONGATION REGULATOR 1"/>
    <property type="match status" value="1"/>
</dbReference>
<dbReference type="InterPro" id="IPR036517">
    <property type="entry name" value="FF_domain_sf"/>
</dbReference>
<sequence>MHPATAQGPPPNDAAPPMAATGQKDSAGSANGSTAESSQERFSNSPAHVAPAPSFSYALRPGNNVASPAPVFNMSQSVPVGVMPPVVPGFAPLSSPFSYMIPERAHNGPGEPLQRSSSSSSTVPQDISSSKQEVLPGPPPQTTGAPIQLMPNMGTPPPWPSGHQPFATPHVMLGPTGPLGPPGLGSAPLISSSNATPLVASDSSSSLRSNMAGGPVSSTPAVQQQVYSPYPSLPHIAANPQGLWFQPPQMSGIARPPFIQYPAVFPGPFPFPAHSISAQSVSRLDTQPPGVTPLGSTSGVPLSSGPSQVFVGNSNLQAQISTPVDSSKSSKDIKAKDGEAHAQLDAWTAHKTESGTVYYYNALTGESTYERPASFNKEPNDVALQPTPISREKVVGTDWEIVTMNDGRKYYYNHKTKLSSWQIPTEVSELRKKHEIVPSKENPVAMANASVHEDKESNPINLSAPALNTGGRDATSLRASSLPAPSFSSALDLVKKKLQESGAPGSSSPVPVLTGTTMLESNGVKSDQATDKMIQSENTVEKQKDAHGNGKISDSSSDSEDTDSGPSKEECIHQFKEMLKERGVAPFSKWEKELPKLVCDPRFKAIPSHSARRSLFEHHVKTRAEEERKEKRAAQKAAIEGFKQLLDEASEDIDATTDYHTFRKKWGNDARFEVLDRKDRESLLNERVLALKKAVEEMTRALRAASASSFKSLLREKGDVTTNSRWYRVKDNIRDDPRYRRVNHEDREMLFNEYIDELKAAQNREDLEAKAKRDEQDKLKERERELRKRKEREEQEMERVRLKIRRKEAVTSFQALLVEMIKDPQASWVESKAKLDKDPQGRTTNPDLDPSETEKLFREHIKMLQERCTQEFKALLSEVITLEAASSKETDDRKTVLNSWSTAKTLLKSDPRYTKMPRKDREALWQRHGEDLLKKLRSGEDNKREEKVSDPKGKLDSHSRRARDR</sequence>
<dbReference type="Gene3D" id="1.10.10.440">
    <property type="entry name" value="FF domain"/>
    <property type="match status" value="5"/>
</dbReference>
<dbReference type="FunFam" id="1.10.10.440:FF:000021">
    <property type="entry name" value="pre-mRNA-processing protein 40C isoform X1"/>
    <property type="match status" value="1"/>
</dbReference>
<accession>A0AAN7KVR6</accession>
<feature type="compositionally biased region" description="Polar residues" evidence="2">
    <location>
        <begin position="294"/>
        <end position="308"/>
    </location>
</feature>
<dbReference type="SMART" id="SM00441">
    <property type="entry name" value="FF"/>
    <property type="match status" value="5"/>
</dbReference>
<feature type="compositionally biased region" description="Low complexity" evidence="2">
    <location>
        <begin position="184"/>
        <end position="193"/>
    </location>
</feature>
<dbReference type="GO" id="GO:0003712">
    <property type="term" value="F:transcription coregulator activity"/>
    <property type="evidence" value="ECO:0007669"/>
    <property type="project" value="TreeGrafter"/>
</dbReference>
<feature type="region of interest" description="Disordered" evidence="2">
    <location>
        <begin position="766"/>
        <end position="794"/>
    </location>
</feature>
<evidence type="ECO:0000259" key="3">
    <source>
        <dbReference type="PROSITE" id="PS50020"/>
    </source>
</evidence>
<dbReference type="SUPFAM" id="SSF51045">
    <property type="entry name" value="WW domain"/>
    <property type="match status" value="2"/>
</dbReference>
<evidence type="ECO:0000256" key="1">
    <source>
        <dbReference type="ARBA" id="ARBA00022737"/>
    </source>
</evidence>
<dbReference type="PANTHER" id="PTHR15377:SF3">
    <property type="entry name" value="WW DOMAIN-CONTAINING PROTEIN"/>
    <property type="match status" value="1"/>
</dbReference>
<evidence type="ECO:0008006" key="7">
    <source>
        <dbReference type="Google" id="ProtNLM"/>
    </source>
</evidence>
<dbReference type="Pfam" id="PF01846">
    <property type="entry name" value="FF"/>
    <property type="match status" value="4"/>
</dbReference>
<dbReference type="FunFam" id="1.10.10.440:FF:000028">
    <property type="entry name" value="Pre-mRNA-processing protein 40C"/>
    <property type="match status" value="1"/>
</dbReference>
<dbReference type="SUPFAM" id="SSF81698">
    <property type="entry name" value="FF domain"/>
    <property type="match status" value="5"/>
</dbReference>
<feature type="compositionally biased region" description="Low complexity" evidence="2">
    <location>
        <begin position="116"/>
        <end position="130"/>
    </location>
</feature>
<dbReference type="Proteomes" id="UP001346149">
    <property type="component" value="Unassembled WGS sequence"/>
</dbReference>
<evidence type="ECO:0000256" key="2">
    <source>
        <dbReference type="SAM" id="MobiDB-lite"/>
    </source>
</evidence>
<dbReference type="CDD" id="cd00201">
    <property type="entry name" value="WW"/>
    <property type="match status" value="2"/>
</dbReference>
<dbReference type="Pfam" id="PF00397">
    <property type="entry name" value="WW"/>
    <property type="match status" value="2"/>
</dbReference>
<dbReference type="InterPro" id="IPR002713">
    <property type="entry name" value="FF_domain"/>
</dbReference>
<evidence type="ECO:0000259" key="4">
    <source>
        <dbReference type="PROSITE" id="PS51676"/>
    </source>
</evidence>
<feature type="region of interest" description="Disordered" evidence="2">
    <location>
        <begin position="451"/>
        <end position="482"/>
    </location>
</feature>
<evidence type="ECO:0000313" key="6">
    <source>
        <dbReference type="Proteomes" id="UP001346149"/>
    </source>
</evidence>
<dbReference type="PROSITE" id="PS50020">
    <property type="entry name" value="WW_DOMAIN_2"/>
    <property type="match status" value="2"/>
</dbReference>